<organism evidence="2 3">
    <name type="scientific">Blattamonas nauphoetae</name>
    <dbReference type="NCBI Taxonomy" id="2049346"/>
    <lineage>
        <taxon>Eukaryota</taxon>
        <taxon>Metamonada</taxon>
        <taxon>Preaxostyla</taxon>
        <taxon>Oxymonadida</taxon>
        <taxon>Blattamonas</taxon>
    </lineage>
</organism>
<accession>A0ABQ9XXH8</accession>
<comment type="caution">
    <text evidence="2">The sequence shown here is derived from an EMBL/GenBank/DDBJ whole genome shotgun (WGS) entry which is preliminary data.</text>
</comment>
<dbReference type="EMBL" id="JARBJD010000059">
    <property type="protein sequence ID" value="KAK2956164.1"/>
    <property type="molecule type" value="Genomic_DNA"/>
</dbReference>
<feature type="compositionally biased region" description="Basic and acidic residues" evidence="1">
    <location>
        <begin position="217"/>
        <end position="233"/>
    </location>
</feature>
<feature type="region of interest" description="Disordered" evidence="1">
    <location>
        <begin position="263"/>
        <end position="290"/>
    </location>
</feature>
<proteinExistence type="predicted"/>
<evidence type="ECO:0000313" key="2">
    <source>
        <dbReference type="EMBL" id="KAK2956164.1"/>
    </source>
</evidence>
<dbReference type="Proteomes" id="UP001281761">
    <property type="component" value="Unassembled WGS sequence"/>
</dbReference>
<evidence type="ECO:0000313" key="3">
    <source>
        <dbReference type="Proteomes" id="UP001281761"/>
    </source>
</evidence>
<name>A0ABQ9XXH8_9EUKA</name>
<keyword evidence="3" id="KW-1185">Reference proteome</keyword>
<gene>
    <name evidence="2" type="ORF">BLNAU_8944</name>
</gene>
<reference evidence="2 3" key="1">
    <citation type="journal article" date="2022" name="bioRxiv">
        <title>Genomics of Preaxostyla Flagellates Illuminates Evolutionary Transitions and the Path Towards Mitochondrial Loss.</title>
        <authorList>
            <person name="Novak L.V.F."/>
            <person name="Treitli S.C."/>
            <person name="Pyrih J."/>
            <person name="Halakuc P."/>
            <person name="Pipaliya S.V."/>
            <person name="Vacek V."/>
            <person name="Brzon O."/>
            <person name="Soukal P."/>
            <person name="Eme L."/>
            <person name="Dacks J.B."/>
            <person name="Karnkowska A."/>
            <person name="Elias M."/>
            <person name="Hampl V."/>
        </authorList>
    </citation>
    <scope>NUCLEOTIDE SEQUENCE [LARGE SCALE GENOMIC DNA]</scope>
    <source>
        <strain evidence="2">NAU3</strain>
        <tissue evidence="2">Gut</tissue>
    </source>
</reference>
<feature type="compositionally biased region" description="Basic and acidic residues" evidence="1">
    <location>
        <begin position="281"/>
        <end position="290"/>
    </location>
</feature>
<feature type="region of interest" description="Disordered" evidence="1">
    <location>
        <begin position="183"/>
        <end position="233"/>
    </location>
</feature>
<protein>
    <submittedName>
        <fullName evidence="2">Uncharacterized protein</fullName>
    </submittedName>
</protein>
<sequence>MIYVDVDQAAHSLRTEAFHTFPEEWCECVFHFQPVRINMRLVSHSFFVRQPPAHKLQAKRSSNALRRRVKEGLFMPTASTDEFGCEDGDSCSEVLYLLCPHSVYKEEGQLSSSTLHSQIEDPIRHEEDPERSFDVFRTAVQALLKQHFESETLTCEVSSHDWRKGGSKFVANIVEEADEIEELEEGYGPSQRAGGRKGSDDVSFGGWRSDDTGAAGEEDKDRASDGRERPAAVGERVLKLIGEDRTLAREADERNLIAATKQEITKKKDPNTEMENAAAIEKNRIERARV</sequence>
<evidence type="ECO:0000256" key="1">
    <source>
        <dbReference type="SAM" id="MobiDB-lite"/>
    </source>
</evidence>